<keyword evidence="8" id="KW-1185">Reference proteome</keyword>
<evidence type="ECO:0000256" key="1">
    <source>
        <dbReference type="ARBA" id="ARBA00023015"/>
    </source>
</evidence>
<feature type="region of interest" description="Disordered" evidence="5">
    <location>
        <begin position="91"/>
        <end position="110"/>
    </location>
</feature>
<dbReference type="AlphaFoldDB" id="A0A8T2ZFH3"/>
<keyword evidence="3" id="KW-0804">Transcription</keyword>
<evidence type="ECO:0000256" key="4">
    <source>
        <dbReference type="ARBA" id="ARBA00023242"/>
    </source>
</evidence>
<dbReference type="Proteomes" id="UP000807159">
    <property type="component" value="Chromosome 2"/>
</dbReference>
<accession>A0A8T2ZFH3</accession>
<protein>
    <recommendedName>
        <fullName evidence="6">RWP-RK domain-containing protein</fullName>
    </recommendedName>
</protein>
<name>A0A8T2ZFH3_POPDE</name>
<evidence type="ECO:0000256" key="5">
    <source>
        <dbReference type="SAM" id="MobiDB-lite"/>
    </source>
</evidence>
<feature type="region of interest" description="Disordered" evidence="5">
    <location>
        <begin position="163"/>
        <end position="184"/>
    </location>
</feature>
<evidence type="ECO:0000256" key="2">
    <source>
        <dbReference type="ARBA" id="ARBA00023125"/>
    </source>
</evidence>
<keyword evidence="1" id="KW-0805">Transcription regulation</keyword>
<sequence>MNIQQQQQPNQSKPPSWEAISKHFSLPLSDAANNLGVCVSVLKKICRENGLDRWPYRKYLAGKSIEDIRRYAAREKIKAIADLAKAANKSGIQQQNNENSKPHKLQQQGTKDVLVGRQHIMLTPGLAKGLMGLDEFKYGFPSDGLSTATNKWWGSSLSDTQRATDRAGIETDEDDGHQSEEKVDAGTSVVIVDEEKGENGKTESNEIDPQGTGLLTSVRKRAVEEGRKALKLGVYRTYGVNKLGRKQRALLLRIFGSSLPKQWIQDFSSNRVGL</sequence>
<gene>
    <name evidence="7" type="ORF">H0E87_004148</name>
</gene>
<evidence type="ECO:0000313" key="8">
    <source>
        <dbReference type="Proteomes" id="UP000807159"/>
    </source>
</evidence>
<evidence type="ECO:0000256" key="3">
    <source>
        <dbReference type="ARBA" id="ARBA00023163"/>
    </source>
</evidence>
<dbReference type="GO" id="GO:0003677">
    <property type="term" value="F:DNA binding"/>
    <property type="evidence" value="ECO:0007669"/>
    <property type="project" value="UniProtKB-KW"/>
</dbReference>
<dbReference type="PANTHER" id="PTHR48460:SF1">
    <property type="entry name" value="RWP-RK DOMAIN-CONTAINING PROTEIN"/>
    <property type="match status" value="1"/>
</dbReference>
<keyword evidence="2" id="KW-0238">DNA-binding</keyword>
<comment type="caution">
    <text evidence="7">The sequence shown here is derived from an EMBL/GenBank/DDBJ whole genome shotgun (WGS) entry which is preliminary data.</text>
</comment>
<proteinExistence type="predicted"/>
<dbReference type="PANTHER" id="PTHR48460">
    <property type="entry name" value="RWP-RK DOMAIN-CONTAINING PROTEIN"/>
    <property type="match status" value="1"/>
</dbReference>
<dbReference type="InterPro" id="IPR003035">
    <property type="entry name" value="RWP-RK_dom"/>
</dbReference>
<feature type="domain" description="RWP-RK" evidence="6">
    <location>
        <begin position="1"/>
        <end position="81"/>
    </location>
</feature>
<evidence type="ECO:0000259" key="6">
    <source>
        <dbReference type="PROSITE" id="PS51519"/>
    </source>
</evidence>
<reference evidence="7" key="1">
    <citation type="journal article" date="2021" name="J. Hered.">
        <title>Genome Assembly of Salicaceae Populus deltoides (Eastern Cottonwood) I-69 Based on Nanopore Sequencing and Hi-C Technologies.</title>
        <authorList>
            <person name="Bai S."/>
            <person name="Wu H."/>
            <person name="Zhang J."/>
            <person name="Pan Z."/>
            <person name="Zhao W."/>
            <person name="Li Z."/>
            <person name="Tong C."/>
        </authorList>
    </citation>
    <scope>NUCLEOTIDE SEQUENCE</scope>
    <source>
        <tissue evidence="7">Leaf</tissue>
    </source>
</reference>
<dbReference type="EMBL" id="JACEGQ020000002">
    <property type="protein sequence ID" value="KAH8515572.1"/>
    <property type="molecule type" value="Genomic_DNA"/>
</dbReference>
<dbReference type="PROSITE" id="PS51519">
    <property type="entry name" value="RWP_RK"/>
    <property type="match status" value="1"/>
</dbReference>
<organism evidence="7 8">
    <name type="scientific">Populus deltoides</name>
    <name type="common">Eastern poplar</name>
    <name type="synonym">Eastern cottonwood</name>
    <dbReference type="NCBI Taxonomy" id="3696"/>
    <lineage>
        <taxon>Eukaryota</taxon>
        <taxon>Viridiplantae</taxon>
        <taxon>Streptophyta</taxon>
        <taxon>Embryophyta</taxon>
        <taxon>Tracheophyta</taxon>
        <taxon>Spermatophyta</taxon>
        <taxon>Magnoliopsida</taxon>
        <taxon>eudicotyledons</taxon>
        <taxon>Gunneridae</taxon>
        <taxon>Pentapetalae</taxon>
        <taxon>rosids</taxon>
        <taxon>fabids</taxon>
        <taxon>Malpighiales</taxon>
        <taxon>Salicaceae</taxon>
        <taxon>Saliceae</taxon>
        <taxon>Populus</taxon>
    </lineage>
</organism>
<evidence type="ECO:0000313" key="7">
    <source>
        <dbReference type="EMBL" id="KAH8515572.1"/>
    </source>
</evidence>
<keyword evidence="4" id="KW-0539">Nucleus</keyword>
<dbReference type="Pfam" id="PF02042">
    <property type="entry name" value="RWP-RK"/>
    <property type="match status" value="1"/>
</dbReference>